<dbReference type="InterPro" id="IPR006674">
    <property type="entry name" value="HD_domain"/>
</dbReference>
<dbReference type="SUPFAM" id="SSF109604">
    <property type="entry name" value="HD-domain/PDEase-like"/>
    <property type="match status" value="1"/>
</dbReference>
<keyword evidence="1" id="KW-0597">Phosphoprotein</keyword>
<dbReference type="SMART" id="SM00471">
    <property type="entry name" value="HDc"/>
    <property type="match status" value="1"/>
</dbReference>
<feature type="domain" description="HD" evidence="3">
    <location>
        <begin position="216"/>
        <end position="339"/>
    </location>
</feature>
<evidence type="ECO:0000259" key="3">
    <source>
        <dbReference type="PROSITE" id="PS51831"/>
    </source>
</evidence>
<sequence>MNSVSSPPPEASVSDSDSLTPKPRLLLIDDEVGITNALRRLFRPHGYQIEVAESGEAGIALCREKEFDLVISDMRMPGLDGAQTLETIRALQPHCIRLLLTGYADMRATIDAINRGKIYRYISKPWDDEEVLAILREAFEFKSMADENRRLQALTQAQNHALQSLNDELEQRVQDRTKELQQTYSFLDLAHQHLQTTFAHAVRTFANLIELRSPLMAGHSKRVADLAQGIALRMGLNEAECRTIFFAGLLHDIGKIGLPDHLMIKPITTMQSEELKQIAKHVTKGEAALMSLEELRPAAQLIRLHHERYDGQGYPDNLAGEGIPLGARILAVAEDFDELQMGLISPKKLSAEDARDFIHAHKGKRYDPRVVDYLSQEHAAQKQAIQRPVRTLSTDALRAGMVLAQDLISHSGILLLAKDFKLDNDLIRQLASFERTDGHLLDVVVYRE</sequence>
<gene>
    <name evidence="5" type="ORF">DU000_00155</name>
</gene>
<dbReference type="PANTHER" id="PTHR45228">
    <property type="entry name" value="CYCLIC DI-GMP PHOSPHODIESTERASE TM_0186-RELATED"/>
    <property type="match status" value="1"/>
</dbReference>
<comment type="caution">
    <text evidence="5">The sequence shown here is derived from an EMBL/GenBank/DDBJ whole genome shotgun (WGS) entry which is preliminary data.</text>
</comment>
<proteinExistence type="predicted"/>
<protein>
    <submittedName>
        <fullName evidence="5">Response regulator</fullName>
    </submittedName>
</protein>
<evidence type="ECO:0000259" key="4">
    <source>
        <dbReference type="PROSITE" id="PS51832"/>
    </source>
</evidence>
<dbReference type="EMBL" id="QPGB01000001">
    <property type="protein sequence ID" value="RCS59211.1"/>
    <property type="molecule type" value="Genomic_DNA"/>
</dbReference>
<dbReference type="InterPro" id="IPR037522">
    <property type="entry name" value="HD_GYP_dom"/>
</dbReference>
<dbReference type="InterPro" id="IPR011006">
    <property type="entry name" value="CheY-like_superfamily"/>
</dbReference>
<dbReference type="Gene3D" id="1.10.3210.10">
    <property type="entry name" value="Hypothetical protein af1432"/>
    <property type="match status" value="1"/>
</dbReference>
<evidence type="ECO:0000313" key="6">
    <source>
        <dbReference type="Proteomes" id="UP000252357"/>
    </source>
</evidence>
<evidence type="ECO:0000256" key="1">
    <source>
        <dbReference type="PROSITE-ProRule" id="PRU00169"/>
    </source>
</evidence>
<dbReference type="Proteomes" id="UP000252357">
    <property type="component" value="Unassembled WGS sequence"/>
</dbReference>
<dbReference type="Pfam" id="PF13487">
    <property type="entry name" value="HD_5"/>
    <property type="match status" value="1"/>
</dbReference>
<evidence type="ECO:0000259" key="2">
    <source>
        <dbReference type="PROSITE" id="PS50110"/>
    </source>
</evidence>
<feature type="domain" description="Response regulatory" evidence="2">
    <location>
        <begin position="24"/>
        <end position="139"/>
    </location>
</feature>
<dbReference type="OrthoDB" id="9763857at2"/>
<dbReference type="InterPro" id="IPR052020">
    <property type="entry name" value="Cyclic_di-GMP/3'3'-cGAMP_PDE"/>
</dbReference>
<dbReference type="CDD" id="cd17569">
    <property type="entry name" value="REC_HupR-like"/>
    <property type="match status" value="1"/>
</dbReference>
<dbReference type="CDD" id="cd00077">
    <property type="entry name" value="HDc"/>
    <property type="match status" value="1"/>
</dbReference>
<name>A0A368L6S7_9BURK</name>
<feature type="domain" description="HD-GYP" evidence="4">
    <location>
        <begin position="194"/>
        <end position="390"/>
    </location>
</feature>
<dbReference type="SUPFAM" id="SSF52172">
    <property type="entry name" value="CheY-like"/>
    <property type="match status" value="1"/>
</dbReference>
<dbReference type="PROSITE" id="PS51831">
    <property type="entry name" value="HD"/>
    <property type="match status" value="1"/>
</dbReference>
<dbReference type="PANTHER" id="PTHR45228:SF8">
    <property type="entry name" value="TWO-COMPONENT RESPONSE REGULATOR-RELATED"/>
    <property type="match status" value="1"/>
</dbReference>
<dbReference type="GO" id="GO:0008081">
    <property type="term" value="F:phosphoric diester hydrolase activity"/>
    <property type="evidence" value="ECO:0007669"/>
    <property type="project" value="UniProtKB-ARBA"/>
</dbReference>
<dbReference type="PROSITE" id="PS51832">
    <property type="entry name" value="HD_GYP"/>
    <property type="match status" value="1"/>
</dbReference>
<dbReference type="Gene3D" id="3.40.50.2300">
    <property type="match status" value="1"/>
</dbReference>
<dbReference type="InterPro" id="IPR001789">
    <property type="entry name" value="Sig_transdc_resp-reg_receiver"/>
</dbReference>
<dbReference type="InterPro" id="IPR003607">
    <property type="entry name" value="HD/PDEase_dom"/>
</dbReference>
<dbReference type="SMART" id="SM00448">
    <property type="entry name" value="REC"/>
    <property type="match status" value="1"/>
</dbReference>
<dbReference type="AlphaFoldDB" id="A0A368L6S7"/>
<keyword evidence="6" id="KW-1185">Reference proteome</keyword>
<accession>A0A368L6S7</accession>
<dbReference type="GO" id="GO:0000160">
    <property type="term" value="P:phosphorelay signal transduction system"/>
    <property type="evidence" value="ECO:0007669"/>
    <property type="project" value="InterPro"/>
</dbReference>
<dbReference type="Pfam" id="PF00072">
    <property type="entry name" value="Response_reg"/>
    <property type="match status" value="1"/>
</dbReference>
<feature type="modified residue" description="4-aspartylphosphate" evidence="1">
    <location>
        <position position="73"/>
    </location>
</feature>
<organism evidence="5 6">
    <name type="scientific">Parvibium lacunae</name>
    <dbReference type="NCBI Taxonomy" id="1888893"/>
    <lineage>
        <taxon>Bacteria</taxon>
        <taxon>Pseudomonadati</taxon>
        <taxon>Pseudomonadota</taxon>
        <taxon>Betaproteobacteria</taxon>
        <taxon>Burkholderiales</taxon>
        <taxon>Alcaligenaceae</taxon>
        <taxon>Parvibium</taxon>
    </lineage>
</organism>
<evidence type="ECO:0000313" key="5">
    <source>
        <dbReference type="EMBL" id="RCS59211.1"/>
    </source>
</evidence>
<reference evidence="5 6" key="1">
    <citation type="journal article" date="2018" name="Int. J. Syst. Evol. Microbiol.">
        <title>Parvibium lacunae gen. nov., sp. nov., a new member of the family Alcaligenaceae isolated from a freshwater pond.</title>
        <authorList>
            <person name="Chen W.M."/>
            <person name="Xie P.B."/>
            <person name="Hsu M.Y."/>
            <person name="Sheu S.Y."/>
        </authorList>
    </citation>
    <scope>NUCLEOTIDE SEQUENCE [LARGE SCALE GENOMIC DNA]</scope>
    <source>
        <strain evidence="5 6">KMB9</strain>
    </source>
</reference>
<dbReference type="PROSITE" id="PS50110">
    <property type="entry name" value="RESPONSE_REGULATORY"/>
    <property type="match status" value="1"/>
</dbReference>